<evidence type="ECO:0000259" key="4">
    <source>
        <dbReference type="PROSITE" id="PS51762"/>
    </source>
</evidence>
<protein>
    <recommendedName>
        <fullName evidence="4">GH16 domain-containing protein</fullName>
    </recommendedName>
</protein>
<feature type="domain" description="GH16" evidence="4">
    <location>
        <begin position="27"/>
        <end position="249"/>
    </location>
</feature>
<evidence type="ECO:0000313" key="5">
    <source>
        <dbReference type="EMBL" id="KAG0269758.1"/>
    </source>
</evidence>
<dbReference type="PROSITE" id="PS51762">
    <property type="entry name" value="GH16_2"/>
    <property type="match status" value="2"/>
</dbReference>
<evidence type="ECO:0000256" key="2">
    <source>
        <dbReference type="ARBA" id="ARBA00023295"/>
    </source>
</evidence>
<dbReference type="PANTHER" id="PTHR31062">
    <property type="entry name" value="XYLOGLUCAN ENDOTRANSGLUCOSYLASE/HYDROLASE PROTEIN 8-RELATED"/>
    <property type="match status" value="1"/>
</dbReference>
<evidence type="ECO:0000256" key="3">
    <source>
        <dbReference type="SAM" id="SignalP"/>
    </source>
</evidence>
<dbReference type="Pfam" id="PF00722">
    <property type="entry name" value="Glyco_hydro_16"/>
    <property type="match status" value="2"/>
</dbReference>
<proteinExistence type="predicted"/>
<evidence type="ECO:0000256" key="1">
    <source>
        <dbReference type="ARBA" id="ARBA00022801"/>
    </source>
</evidence>
<comment type="caution">
    <text evidence="5">The sequence shown here is derived from an EMBL/GenBank/DDBJ whole genome shotgun (WGS) entry which is preliminary data.</text>
</comment>
<dbReference type="InterPro" id="IPR044791">
    <property type="entry name" value="Beta-glucanase/XTH"/>
</dbReference>
<gene>
    <name evidence="5" type="ORF">DFQ27_002174</name>
</gene>
<dbReference type="EMBL" id="JAAAJB010000018">
    <property type="protein sequence ID" value="KAG0269758.1"/>
    <property type="molecule type" value="Genomic_DNA"/>
</dbReference>
<dbReference type="Proteomes" id="UP000807716">
    <property type="component" value="Unassembled WGS sequence"/>
</dbReference>
<keyword evidence="3" id="KW-0732">Signal</keyword>
<feature type="signal peptide" evidence="3">
    <location>
        <begin position="1"/>
        <end position="26"/>
    </location>
</feature>
<reference evidence="5" key="1">
    <citation type="journal article" date="2020" name="Fungal Divers.">
        <title>Resolving the Mortierellaceae phylogeny through synthesis of multi-gene phylogenetics and phylogenomics.</title>
        <authorList>
            <person name="Vandepol N."/>
            <person name="Liber J."/>
            <person name="Desiro A."/>
            <person name="Na H."/>
            <person name="Kennedy M."/>
            <person name="Barry K."/>
            <person name="Grigoriev I.V."/>
            <person name="Miller A.N."/>
            <person name="O'Donnell K."/>
            <person name="Stajich J.E."/>
            <person name="Bonito G."/>
        </authorList>
    </citation>
    <scope>NUCLEOTIDE SEQUENCE</scope>
    <source>
        <strain evidence="5">BC1065</strain>
    </source>
</reference>
<dbReference type="OrthoDB" id="25131at2759"/>
<dbReference type="InterPro" id="IPR013320">
    <property type="entry name" value="ConA-like_dom_sf"/>
</dbReference>
<dbReference type="SUPFAM" id="SSF49899">
    <property type="entry name" value="Concanavalin A-like lectins/glucanases"/>
    <property type="match status" value="2"/>
</dbReference>
<accession>A0A9P6QLL4</accession>
<dbReference type="AlphaFoldDB" id="A0A9P6QLL4"/>
<keyword evidence="6" id="KW-1185">Reference proteome</keyword>
<keyword evidence="2" id="KW-0326">Glycosidase</keyword>
<dbReference type="InterPro" id="IPR000757">
    <property type="entry name" value="Beta-glucanase-like"/>
</dbReference>
<name>A0A9P6QLL4_9FUNG</name>
<dbReference type="GO" id="GO:0005975">
    <property type="term" value="P:carbohydrate metabolic process"/>
    <property type="evidence" value="ECO:0007669"/>
    <property type="project" value="InterPro"/>
</dbReference>
<dbReference type="GO" id="GO:0004553">
    <property type="term" value="F:hydrolase activity, hydrolyzing O-glycosyl compounds"/>
    <property type="evidence" value="ECO:0007669"/>
    <property type="project" value="InterPro"/>
</dbReference>
<feature type="domain" description="GH16" evidence="4">
    <location>
        <begin position="337"/>
        <end position="546"/>
    </location>
</feature>
<dbReference type="Gene3D" id="2.60.120.200">
    <property type="match status" value="2"/>
</dbReference>
<sequence length="546" mass="60753">MAVFQFYQLVAFALATLLVSLNVAVGARYGTGPAIMSIDDHNDFIVAQGFPAPGRGCQYTSKQVLDNPGNGAGSKITIAKGGPGGIPYSCGELIWKREKLTYGKYSVDMKTPPNAVGHVTAFFLIANGKTEIDVELTGLYPKRAWFNIWKGSKQSPKPYELGFSTSSGWHNYAFDWRPSSVAFFVDGKMVMNRTDVSTTPPSQTNYRLALNAWTQVNQEGGPGWAGRFKWPSNGQAPEAHFRNMNPIDIALAEQGFILSDQYPKGIGPVRLSVDNLYNLLVSPNSSYGHDYYVGTGAAFLSMDNPANGFTLADNSKAPGGGCQYSRHQVRVGGFGQRHGEGTTIALGRRRRKEESDEVVGIPLDTPFTNATAATISHLNQNDNAPFACGELFWKRERATYGRYSADIRTPVGKAIGHVTGFYLRSRNGETELDIELTGLRKDRVWLNVWTADKQHPVNVTVPFSTSDNWHNYAIEWRAMWVAFYIDDRLMLNRTDLQTVPPDQANYRVAFNAWPQMVFDPTWAGNFKWPEDGHGPETHFRNFRYVP</sequence>
<evidence type="ECO:0000313" key="6">
    <source>
        <dbReference type="Proteomes" id="UP000807716"/>
    </source>
</evidence>
<organism evidence="5 6">
    <name type="scientific">Actinomortierella ambigua</name>
    <dbReference type="NCBI Taxonomy" id="1343610"/>
    <lineage>
        <taxon>Eukaryota</taxon>
        <taxon>Fungi</taxon>
        <taxon>Fungi incertae sedis</taxon>
        <taxon>Mucoromycota</taxon>
        <taxon>Mortierellomycotina</taxon>
        <taxon>Mortierellomycetes</taxon>
        <taxon>Mortierellales</taxon>
        <taxon>Mortierellaceae</taxon>
        <taxon>Actinomortierella</taxon>
    </lineage>
</organism>
<feature type="chain" id="PRO_5040126986" description="GH16 domain-containing protein" evidence="3">
    <location>
        <begin position="27"/>
        <end position="546"/>
    </location>
</feature>
<keyword evidence="1" id="KW-0378">Hydrolase</keyword>